<feature type="domain" description="C2H2-type" evidence="12">
    <location>
        <begin position="464"/>
        <end position="491"/>
    </location>
</feature>
<keyword evidence="5" id="KW-0862">Zinc</keyword>
<dbReference type="STRING" id="686832.A0A0C3CK40"/>
<gene>
    <name evidence="13" type="ORF">M413DRAFT_442457</name>
</gene>
<dbReference type="OrthoDB" id="3437960at2759"/>
<dbReference type="Proteomes" id="UP000053424">
    <property type="component" value="Unassembled WGS sequence"/>
</dbReference>
<feature type="region of interest" description="Disordered" evidence="11">
    <location>
        <begin position="507"/>
        <end position="533"/>
    </location>
</feature>
<evidence type="ECO:0000256" key="7">
    <source>
        <dbReference type="ARBA" id="ARBA00023125"/>
    </source>
</evidence>
<evidence type="ECO:0000313" key="14">
    <source>
        <dbReference type="Proteomes" id="UP000053424"/>
    </source>
</evidence>
<feature type="domain" description="C2H2-type" evidence="12">
    <location>
        <begin position="406"/>
        <end position="433"/>
    </location>
</feature>
<dbReference type="GO" id="GO:0005634">
    <property type="term" value="C:nucleus"/>
    <property type="evidence" value="ECO:0007669"/>
    <property type="project" value="UniProtKB-SubCell"/>
</dbReference>
<dbReference type="PROSITE" id="PS50157">
    <property type="entry name" value="ZINC_FINGER_C2H2_2"/>
    <property type="match status" value="4"/>
</dbReference>
<dbReference type="InterPro" id="IPR043359">
    <property type="entry name" value="GLI-like"/>
</dbReference>
<dbReference type="SMART" id="SM00355">
    <property type="entry name" value="ZnF_C2H2"/>
    <property type="match status" value="8"/>
</dbReference>
<keyword evidence="2" id="KW-0479">Metal-binding</keyword>
<evidence type="ECO:0000259" key="12">
    <source>
        <dbReference type="PROSITE" id="PS50157"/>
    </source>
</evidence>
<keyword evidence="4 10" id="KW-0863">Zinc-finger</keyword>
<dbReference type="Gene3D" id="3.30.160.60">
    <property type="entry name" value="Classic Zinc Finger"/>
    <property type="match status" value="7"/>
</dbReference>
<dbReference type="PANTHER" id="PTHR45718:SF4">
    <property type="entry name" value="TRANSCRIPTIONAL ACTIVATOR CUBITUS INTERRUPTUS"/>
    <property type="match status" value="1"/>
</dbReference>
<dbReference type="Pfam" id="PF00096">
    <property type="entry name" value="zf-C2H2"/>
    <property type="match status" value="4"/>
</dbReference>
<dbReference type="EMBL" id="KN831773">
    <property type="protein sequence ID" value="KIM44484.1"/>
    <property type="molecule type" value="Genomic_DNA"/>
</dbReference>
<keyword evidence="3" id="KW-0677">Repeat</keyword>
<evidence type="ECO:0000256" key="3">
    <source>
        <dbReference type="ARBA" id="ARBA00022737"/>
    </source>
</evidence>
<dbReference type="PANTHER" id="PTHR45718">
    <property type="entry name" value="TRANSCRIPTIONAL ACTIVATOR CUBITUS INTERRUPTUS"/>
    <property type="match status" value="1"/>
</dbReference>
<dbReference type="PROSITE" id="PS00028">
    <property type="entry name" value="ZINC_FINGER_C2H2_1"/>
    <property type="match status" value="6"/>
</dbReference>
<dbReference type="GO" id="GO:0008270">
    <property type="term" value="F:zinc ion binding"/>
    <property type="evidence" value="ECO:0007669"/>
    <property type="project" value="UniProtKB-KW"/>
</dbReference>
<dbReference type="FunFam" id="3.30.160.60:FF:000325">
    <property type="entry name" value="ZFP90 zinc finger protein"/>
    <property type="match status" value="1"/>
</dbReference>
<accession>A0A0C3CK40</accession>
<feature type="compositionally biased region" description="Basic residues" evidence="11">
    <location>
        <begin position="511"/>
        <end position="521"/>
    </location>
</feature>
<proteinExistence type="predicted"/>
<dbReference type="GO" id="GO:0000981">
    <property type="term" value="F:DNA-binding transcription factor activity, RNA polymerase II-specific"/>
    <property type="evidence" value="ECO:0007669"/>
    <property type="project" value="TreeGrafter"/>
</dbReference>
<evidence type="ECO:0000256" key="1">
    <source>
        <dbReference type="ARBA" id="ARBA00004123"/>
    </source>
</evidence>
<evidence type="ECO:0000256" key="6">
    <source>
        <dbReference type="ARBA" id="ARBA00023015"/>
    </source>
</evidence>
<dbReference type="FunFam" id="3.30.160.60:FF:000624">
    <property type="entry name" value="zinc finger protein 697"/>
    <property type="match status" value="1"/>
</dbReference>
<feature type="domain" description="C2H2-type" evidence="12">
    <location>
        <begin position="434"/>
        <end position="463"/>
    </location>
</feature>
<sequence>MAAACSSRIPRKYPAPNPPCVDCTTGAELECEEPNCVPTSELTAQCTDQCVVIACCDPDHAESICDGGNPHTHCDLGCEDGIDCGDCLGFDNFLQCCDDPYSVDVPRSASSNSQSALDAAFEAFLCGCGHTDPSKHQITGDPSGHISEKCSNSSLEKPLHPSLEHPFVMNSFPEQLPPPKPVSALPFKCMWGNCHASFSSANELVGHVNLDHLVNSTPNLDTENFPGIFHRHPNQQDPQSPLSCLWGDCNSSYLSTNNDIEKLTTHLMNDHLGLQVLFPQTNHHPLPDFTKDEGTTQATPSTLDQDLPLTNAPQMSMHTDYVEPPSPMIASGHSCTGTHACQWKDCQLTFDSCDGLTAHINGVHIGSGKAHYDCFWDNCSRNGQQGFQSKQKICRHVQSHTGHRPFQCDVCQQYFSEAATLQQHKRRHTQEKPYVCDYPGCGKSFAITGALTIHKRTHNGDKPFKCTYCDRGFAESSNLSKHLRTHTGARPYTCPEPGCQKAFARPDQLNRHKSVHRKKLRGIGGMALEGEKS</sequence>
<evidence type="ECO:0000256" key="8">
    <source>
        <dbReference type="ARBA" id="ARBA00023163"/>
    </source>
</evidence>
<name>A0A0C3CK40_HEBCY</name>
<comment type="subcellular location">
    <subcellularLocation>
        <location evidence="1">Nucleus</location>
    </subcellularLocation>
</comment>
<evidence type="ECO:0000256" key="9">
    <source>
        <dbReference type="ARBA" id="ARBA00023242"/>
    </source>
</evidence>
<dbReference type="GO" id="GO:0007224">
    <property type="term" value="P:smoothened signaling pathway"/>
    <property type="evidence" value="ECO:0007669"/>
    <property type="project" value="TreeGrafter"/>
</dbReference>
<keyword evidence="8" id="KW-0804">Transcription</keyword>
<evidence type="ECO:0000256" key="11">
    <source>
        <dbReference type="SAM" id="MobiDB-lite"/>
    </source>
</evidence>
<keyword evidence="7" id="KW-0238">DNA-binding</keyword>
<dbReference type="FunFam" id="3.30.160.60:FF:000125">
    <property type="entry name" value="Putative zinc finger protein 143"/>
    <property type="match status" value="1"/>
</dbReference>
<keyword evidence="14" id="KW-1185">Reference proteome</keyword>
<keyword evidence="6" id="KW-0805">Transcription regulation</keyword>
<dbReference type="InterPro" id="IPR036236">
    <property type="entry name" value="Znf_C2H2_sf"/>
</dbReference>
<dbReference type="AlphaFoldDB" id="A0A0C3CK40"/>
<reference evidence="13 14" key="1">
    <citation type="submission" date="2014-04" db="EMBL/GenBank/DDBJ databases">
        <authorList>
            <consortium name="DOE Joint Genome Institute"/>
            <person name="Kuo A."/>
            <person name="Gay G."/>
            <person name="Dore J."/>
            <person name="Kohler A."/>
            <person name="Nagy L.G."/>
            <person name="Floudas D."/>
            <person name="Copeland A."/>
            <person name="Barry K.W."/>
            <person name="Cichocki N."/>
            <person name="Veneault-Fourrey C."/>
            <person name="LaButti K."/>
            <person name="Lindquist E.A."/>
            <person name="Lipzen A."/>
            <person name="Lundell T."/>
            <person name="Morin E."/>
            <person name="Murat C."/>
            <person name="Sun H."/>
            <person name="Tunlid A."/>
            <person name="Henrissat B."/>
            <person name="Grigoriev I.V."/>
            <person name="Hibbett D.S."/>
            <person name="Martin F."/>
            <person name="Nordberg H.P."/>
            <person name="Cantor M.N."/>
            <person name="Hua S.X."/>
        </authorList>
    </citation>
    <scope>NUCLEOTIDE SEQUENCE [LARGE SCALE GENOMIC DNA]</scope>
    <source>
        <strain evidence="14">h7</strain>
    </source>
</reference>
<protein>
    <recommendedName>
        <fullName evidence="12">C2H2-type domain-containing protein</fullName>
    </recommendedName>
</protein>
<feature type="domain" description="C2H2-type" evidence="12">
    <location>
        <begin position="492"/>
        <end position="521"/>
    </location>
</feature>
<dbReference type="GO" id="GO:0000978">
    <property type="term" value="F:RNA polymerase II cis-regulatory region sequence-specific DNA binding"/>
    <property type="evidence" value="ECO:0007669"/>
    <property type="project" value="UniProtKB-ARBA"/>
</dbReference>
<dbReference type="HOGENOM" id="CLU_029481_0_0_1"/>
<dbReference type="InterPro" id="IPR013087">
    <property type="entry name" value="Znf_C2H2_type"/>
</dbReference>
<feature type="compositionally biased region" description="Polar residues" evidence="11">
    <location>
        <begin position="295"/>
        <end position="304"/>
    </location>
</feature>
<evidence type="ECO:0000256" key="10">
    <source>
        <dbReference type="PROSITE-ProRule" id="PRU00042"/>
    </source>
</evidence>
<dbReference type="SUPFAM" id="SSF57667">
    <property type="entry name" value="beta-beta-alpha zinc fingers"/>
    <property type="match status" value="5"/>
</dbReference>
<keyword evidence="9" id="KW-0539">Nucleus</keyword>
<evidence type="ECO:0000313" key="13">
    <source>
        <dbReference type="EMBL" id="KIM44484.1"/>
    </source>
</evidence>
<reference evidence="14" key="2">
    <citation type="submission" date="2015-01" db="EMBL/GenBank/DDBJ databases">
        <title>Evolutionary Origins and Diversification of the Mycorrhizal Mutualists.</title>
        <authorList>
            <consortium name="DOE Joint Genome Institute"/>
            <consortium name="Mycorrhizal Genomics Consortium"/>
            <person name="Kohler A."/>
            <person name="Kuo A."/>
            <person name="Nagy L.G."/>
            <person name="Floudas D."/>
            <person name="Copeland A."/>
            <person name="Barry K.W."/>
            <person name="Cichocki N."/>
            <person name="Veneault-Fourrey C."/>
            <person name="LaButti K."/>
            <person name="Lindquist E.A."/>
            <person name="Lipzen A."/>
            <person name="Lundell T."/>
            <person name="Morin E."/>
            <person name="Murat C."/>
            <person name="Riley R."/>
            <person name="Ohm R."/>
            <person name="Sun H."/>
            <person name="Tunlid A."/>
            <person name="Henrissat B."/>
            <person name="Grigoriev I.V."/>
            <person name="Hibbett D.S."/>
            <person name="Martin F."/>
        </authorList>
    </citation>
    <scope>NUCLEOTIDE SEQUENCE [LARGE SCALE GENOMIC DNA]</scope>
    <source>
        <strain evidence="14">h7</strain>
    </source>
</reference>
<feature type="region of interest" description="Disordered" evidence="11">
    <location>
        <begin position="290"/>
        <end position="309"/>
    </location>
</feature>
<evidence type="ECO:0000256" key="5">
    <source>
        <dbReference type="ARBA" id="ARBA00022833"/>
    </source>
</evidence>
<dbReference type="FunFam" id="3.30.160.60:FF:000072">
    <property type="entry name" value="zinc finger protein 143 isoform X1"/>
    <property type="match status" value="1"/>
</dbReference>
<organism evidence="13 14">
    <name type="scientific">Hebeloma cylindrosporum</name>
    <dbReference type="NCBI Taxonomy" id="76867"/>
    <lineage>
        <taxon>Eukaryota</taxon>
        <taxon>Fungi</taxon>
        <taxon>Dikarya</taxon>
        <taxon>Basidiomycota</taxon>
        <taxon>Agaricomycotina</taxon>
        <taxon>Agaricomycetes</taxon>
        <taxon>Agaricomycetidae</taxon>
        <taxon>Agaricales</taxon>
        <taxon>Agaricineae</taxon>
        <taxon>Hymenogastraceae</taxon>
        <taxon>Hebeloma</taxon>
    </lineage>
</organism>
<evidence type="ECO:0000256" key="4">
    <source>
        <dbReference type="ARBA" id="ARBA00022771"/>
    </source>
</evidence>
<evidence type="ECO:0000256" key="2">
    <source>
        <dbReference type="ARBA" id="ARBA00022723"/>
    </source>
</evidence>